<evidence type="ECO:0000313" key="10">
    <source>
        <dbReference type="EMBL" id="VEI29776.1"/>
    </source>
</evidence>
<dbReference type="PANTHER" id="PTHR43833">
    <property type="entry name" value="POTASSIUM CHANNEL PROTEIN 2-RELATED-RELATED"/>
    <property type="match status" value="1"/>
</dbReference>
<keyword evidence="2" id="KW-0813">Transport</keyword>
<dbReference type="NCBIfam" id="NF007039">
    <property type="entry name" value="PRK09496.3-2"/>
    <property type="match status" value="1"/>
</dbReference>
<evidence type="ECO:0000313" key="11">
    <source>
        <dbReference type="Proteomes" id="UP000268879"/>
    </source>
</evidence>
<dbReference type="Pfam" id="PF02254">
    <property type="entry name" value="TrkA_N"/>
    <property type="match status" value="2"/>
</dbReference>
<name>A0A3S4ZFC7_HAEPA</name>
<feature type="domain" description="RCK C-terminal" evidence="9">
    <location>
        <begin position="143"/>
        <end position="227"/>
    </location>
</feature>
<dbReference type="SUPFAM" id="SSF51735">
    <property type="entry name" value="NAD(P)-binding Rossmann-fold domains"/>
    <property type="match status" value="2"/>
</dbReference>
<dbReference type="InterPro" id="IPR036291">
    <property type="entry name" value="NAD(P)-bd_dom_sf"/>
</dbReference>
<dbReference type="NCBIfam" id="NF007031">
    <property type="entry name" value="PRK09496.1-2"/>
    <property type="match status" value="1"/>
</dbReference>
<feature type="domain" description="RCK N-terminal" evidence="8">
    <location>
        <begin position="1"/>
        <end position="123"/>
    </location>
</feature>
<dbReference type="Proteomes" id="UP000268879">
    <property type="component" value="Chromosome"/>
</dbReference>
<feature type="domain" description="RCK C-terminal" evidence="9">
    <location>
        <begin position="368"/>
        <end position="453"/>
    </location>
</feature>
<feature type="domain" description="RCK N-terminal" evidence="8">
    <location>
        <begin position="232"/>
        <end position="348"/>
    </location>
</feature>
<evidence type="ECO:0000256" key="7">
    <source>
        <dbReference type="ARBA" id="ARBA00023065"/>
    </source>
</evidence>
<dbReference type="Gene3D" id="3.40.50.720">
    <property type="entry name" value="NAD(P)-binding Rossmann-like Domain"/>
    <property type="match status" value="2"/>
</dbReference>
<dbReference type="Pfam" id="PF02080">
    <property type="entry name" value="TrkA_C"/>
    <property type="match status" value="2"/>
</dbReference>
<dbReference type="FunFam" id="3.30.70.1450:FF:000001">
    <property type="entry name" value="Trk system potassium transporter TrkA"/>
    <property type="match status" value="1"/>
</dbReference>
<keyword evidence="3" id="KW-0633">Potassium transport</keyword>
<dbReference type="GO" id="GO:0005886">
    <property type="term" value="C:plasma membrane"/>
    <property type="evidence" value="ECO:0007669"/>
    <property type="project" value="InterPro"/>
</dbReference>
<evidence type="ECO:0000259" key="9">
    <source>
        <dbReference type="PROSITE" id="PS51202"/>
    </source>
</evidence>
<proteinExistence type="predicted"/>
<evidence type="ECO:0000256" key="1">
    <source>
        <dbReference type="ARBA" id="ARBA00017378"/>
    </source>
</evidence>
<keyword evidence="5" id="KW-0630">Potassium</keyword>
<reference evidence="10 11" key="1">
    <citation type="submission" date="2018-12" db="EMBL/GenBank/DDBJ databases">
        <authorList>
            <consortium name="Pathogen Informatics"/>
        </authorList>
    </citation>
    <scope>NUCLEOTIDE SEQUENCE [LARGE SCALE GENOMIC DNA]</scope>
    <source>
        <strain evidence="10 11">NCTC10665</strain>
    </source>
</reference>
<keyword evidence="7" id="KW-0406">Ion transport</keyword>
<dbReference type="FunFam" id="3.40.50.720:FF:000042">
    <property type="entry name" value="Trk system potassium transporter TrkA"/>
    <property type="match status" value="1"/>
</dbReference>
<dbReference type="NCBIfam" id="NF007032">
    <property type="entry name" value="PRK09496.1-4"/>
    <property type="match status" value="1"/>
</dbReference>
<dbReference type="GO" id="GO:0015079">
    <property type="term" value="F:potassium ion transmembrane transporter activity"/>
    <property type="evidence" value="ECO:0007669"/>
    <property type="project" value="InterPro"/>
</dbReference>
<dbReference type="InterPro" id="IPR050721">
    <property type="entry name" value="Trk_Ktr_HKT_K-transport"/>
</dbReference>
<evidence type="ECO:0000256" key="2">
    <source>
        <dbReference type="ARBA" id="ARBA00022448"/>
    </source>
</evidence>
<dbReference type="PANTHER" id="PTHR43833:SF5">
    <property type="entry name" value="TRK SYSTEM POTASSIUM UPTAKE PROTEIN TRKA"/>
    <property type="match status" value="1"/>
</dbReference>
<dbReference type="Gene3D" id="3.30.70.1450">
    <property type="entry name" value="Regulator of K+ conductance, C-terminal domain"/>
    <property type="match status" value="2"/>
</dbReference>
<evidence type="ECO:0000259" key="8">
    <source>
        <dbReference type="PROSITE" id="PS51201"/>
    </source>
</evidence>
<dbReference type="InterPro" id="IPR006037">
    <property type="entry name" value="RCK_C"/>
</dbReference>
<evidence type="ECO:0000256" key="6">
    <source>
        <dbReference type="ARBA" id="ARBA00023027"/>
    </source>
</evidence>
<dbReference type="EMBL" id="LR134481">
    <property type="protein sequence ID" value="VEI29776.1"/>
    <property type="molecule type" value="Genomic_DNA"/>
</dbReference>
<protein>
    <recommendedName>
        <fullName evidence="1">Trk system potassium uptake protein TrkA</fullName>
    </recommendedName>
</protein>
<accession>A0A3S4ZFC7</accession>
<dbReference type="RefSeq" id="WP_126470128.1">
    <property type="nucleotide sequence ID" value="NZ_LR134481.1"/>
</dbReference>
<gene>
    <name evidence="10" type="primary">trkA</name>
    <name evidence="10" type="ORF">NCTC10665_00602</name>
</gene>
<dbReference type="PROSITE" id="PS51201">
    <property type="entry name" value="RCK_N"/>
    <property type="match status" value="2"/>
</dbReference>
<dbReference type="FunFam" id="3.40.50.720:FF:000027">
    <property type="entry name" value="Trk system potassium transporter TrkA"/>
    <property type="match status" value="1"/>
</dbReference>
<dbReference type="PROSITE" id="PS51202">
    <property type="entry name" value="RCK_C"/>
    <property type="match status" value="2"/>
</dbReference>
<dbReference type="AlphaFoldDB" id="A0A3S4ZFC7"/>
<dbReference type="InterPro" id="IPR036721">
    <property type="entry name" value="RCK_C_sf"/>
</dbReference>
<dbReference type="InterPro" id="IPR003148">
    <property type="entry name" value="RCK_N"/>
</dbReference>
<organism evidence="10 11">
    <name type="scientific">Haemophilus parainfluenzae</name>
    <dbReference type="NCBI Taxonomy" id="729"/>
    <lineage>
        <taxon>Bacteria</taxon>
        <taxon>Pseudomonadati</taxon>
        <taxon>Pseudomonadota</taxon>
        <taxon>Gammaproteobacteria</taxon>
        <taxon>Pasteurellales</taxon>
        <taxon>Pasteurellaceae</taxon>
        <taxon>Haemophilus</taxon>
    </lineage>
</organism>
<evidence type="ECO:0000256" key="4">
    <source>
        <dbReference type="ARBA" id="ARBA00022737"/>
    </source>
</evidence>
<keyword evidence="4" id="KW-0677">Repeat</keyword>
<dbReference type="PRINTS" id="PR00335">
    <property type="entry name" value="KUPTAKETRKA"/>
</dbReference>
<dbReference type="SUPFAM" id="SSF116726">
    <property type="entry name" value="TrkA C-terminal domain-like"/>
    <property type="match status" value="2"/>
</dbReference>
<dbReference type="InterPro" id="IPR006036">
    <property type="entry name" value="K_uptake_TrkA"/>
</dbReference>
<evidence type="ECO:0000256" key="5">
    <source>
        <dbReference type="ARBA" id="ARBA00022958"/>
    </source>
</evidence>
<keyword evidence="6" id="KW-0520">NAD</keyword>
<evidence type="ECO:0000256" key="3">
    <source>
        <dbReference type="ARBA" id="ARBA00022538"/>
    </source>
</evidence>
<sequence length="458" mass="50271">MKIIILGAGQVGTTLAANLVSEDNDITLVDNESQHLQNLQDKHDLRVVKGSPSSPKILRDAGAADADLMVAVTASDETNMIACQLGYTLFNTPTRIARIRNAEYLREKDKLFNDENVPIDHLISPENLVTDEITRLIAYPGALQVAYFSNNRISIVVVKAYYGGPLVGYALSAFKEHMPHIDCRIISILRNDKLIRPQGSTIIEAGDEITFICATEHIKAVMSELQRLEKTYKRIMIVGSGNIASGVAKQLEDKYQVKLIERDGEKAKVLAEKLSKTLVFHGDASDQNLLFEEHIENVDVFLSLSADDEANIMSALLAKRLGAKKAMVLIQRMAYINLIQGGTIDIAVSPQQATISALLGHVRKGDIKNVASLRHGTAEAIELVVHGDLTTSNVVGRQIGDIKLPVGAMIAAILRKNEVIIARRQVTIEEGDSVIVYINDKKSVSEIEKLFQPSAFFI</sequence>
<dbReference type="NCBIfam" id="NF007030">
    <property type="entry name" value="PRK09496.1-1"/>
    <property type="match status" value="1"/>
</dbReference>